<evidence type="ECO:0000313" key="1">
    <source>
        <dbReference type="EMBL" id="TRW21509.1"/>
    </source>
</evidence>
<dbReference type="InterPro" id="IPR013783">
    <property type="entry name" value="Ig-like_fold"/>
</dbReference>
<dbReference type="NCBIfam" id="TIGR04131">
    <property type="entry name" value="Bac_Flav_CTERM"/>
    <property type="match status" value="1"/>
</dbReference>
<feature type="non-terminal residue" evidence="1">
    <location>
        <position position="1"/>
    </location>
</feature>
<sequence>ITYYLDMAAYTAGTALPRMYTNTVQSHQQIVVHVVNDVTGCENVTTMDLYAEPQALANPVTQGTLDTYFDLCDTVGANDGIITFDLTQATADVIGSQTPATDYTVTYYETEADAIAGTNAIDTTVPYTNTTPYAQTIWVRIINNTTITGCPSIISFPLVVEPLSEPVITTPGNNDTVCIDFKTGSNLSTLTLDSGVAPNGHTYQWFKDGIAIPGTGTTDDSTYEALEAGSYTVQVTGPAPNFCVSQMSAPFVVLESGPASPIGQGYVVSNAFSDNQTITVLVEGYGEYQYSLDGGPWQNSNVFTNVSLGAHSVVVRDFSGAYSCGELTLNSITTIGYPHFFSPNGDSEHETWNVIGLTDHIVFIYDRYGKLIKQISSDGKGWDGTYNGRNLPASDYWFSIQLKNGDVIKGHFSLLR</sequence>
<keyword evidence="2" id="KW-1185">Reference proteome</keyword>
<dbReference type="RefSeq" id="WP_143375169.1">
    <property type="nucleotide sequence ID" value="NZ_VJVZ01000018.1"/>
</dbReference>
<comment type="caution">
    <text evidence="1">The sequence shown here is derived from an EMBL/GenBank/DDBJ whole genome shotgun (WGS) entry which is preliminary data.</text>
</comment>
<evidence type="ECO:0000313" key="2">
    <source>
        <dbReference type="Proteomes" id="UP000320643"/>
    </source>
</evidence>
<accession>A0A552UTF0</accession>
<dbReference type="Gene3D" id="2.60.40.10">
    <property type="entry name" value="Immunoglobulins"/>
    <property type="match status" value="1"/>
</dbReference>
<name>A0A552UTF0_9FLAO</name>
<dbReference type="Pfam" id="PF13585">
    <property type="entry name" value="CHU_C"/>
    <property type="match status" value="1"/>
</dbReference>
<reference evidence="1 2" key="1">
    <citation type="submission" date="2019-07" db="EMBL/GenBank/DDBJ databases">
        <title>Flavobacterium sp. nov., isolated from glacier ice.</title>
        <authorList>
            <person name="Liu Q."/>
            <person name="Xin Y.-H."/>
        </authorList>
    </citation>
    <scope>NUCLEOTIDE SEQUENCE [LARGE SCALE GENOMIC DNA]</scope>
    <source>
        <strain evidence="1 2">ZT4R6</strain>
    </source>
</reference>
<dbReference type="Proteomes" id="UP000320643">
    <property type="component" value="Unassembled WGS sequence"/>
</dbReference>
<proteinExistence type="predicted"/>
<dbReference type="EMBL" id="VJVZ01000018">
    <property type="protein sequence ID" value="TRW21509.1"/>
    <property type="molecule type" value="Genomic_DNA"/>
</dbReference>
<dbReference type="OrthoDB" id="9765926at2"/>
<dbReference type="InterPro" id="IPR026341">
    <property type="entry name" value="T9SS_type_B"/>
</dbReference>
<protein>
    <submittedName>
        <fullName evidence="1">T9SS type B sorting domain-containing protein</fullName>
    </submittedName>
</protein>
<organism evidence="1 2">
    <name type="scientific">Flavobacterium zepuense</name>
    <dbReference type="NCBI Taxonomy" id="2593302"/>
    <lineage>
        <taxon>Bacteria</taxon>
        <taxon>Pseudomonadati</taxon>
        <taxon>Bacteroidota</taxon>
        <taxon>Flavobacteriia</taxon>
        <taxon>Flavobacteriales</taxon>
        <taxon>Flavobacteriaceae</taxon>
        <taxon>Flavobacterium</taxon>
    </lineage>
</organism>
<dbReference type="AlphaFoldDB" id="A0A552UTF0"/>
<gene>
    <name evidence="1" type="ORF">FMM05_19835</name>
</gene>